<dbReference type="Proteomes" id="UP001501570">
    <property type="component" value="Unassembled WGS sequence"/>
</dbReference>
<dbReference type="InterPro" id="IPR005674">
    <property type="entry name" value="CocE/Ser_esterase"/>
</dbReference>
<accession>A0ABP9SSJ2</accession>
<dbReference type="Gene3D" id="3.40.50.1820">
    <property type="entry name" value="alpha/beta hydrolase"/>
    <property type="match status" value="2"/>
</dbReference>
<dbReference type="SUPFAM" id="SSF49785">
    <property type="entry name" value="Galactose-binding domain-like"/>
    <property type="match status" value="1"/>
</dbReference>
<reference evidence="4" key="1">
    <citation type="journal article" date="2019" name="Int. J. Syst. Evol. Microbiol.">
        <title>The Global Catalogue of Microorganisms (GCM) 10K type strain sequencing project: providing services to taxonomists for standard genome sequencing and annotation.</title>
        <authorList>
            <consortium name="The Broad Institute Genomics Platform"/>
            <consortium name="The Broad Institute Genome Sequencing Center for Infectious Disease"/>
            <person name="Wu L."/>
            <person name="Ma J."/>
        </authorList>
    </citation>
    <scope>NUCLEOTIDE SEQUENCE [LARGE SCALE GENOMIC DNA]</scope>
    <source>
        <strain evidence="4">JCM 18304</strain>
    </source>
</reference>
<evidence type="ECO:0000259" key="2">
    <source>
        <dbReference type="SMART" id="SM00939"/>
    </source>
</evidence>
<dbReference type="EMBL" id="BAABJQ010000042">
    <property type="protein sequence ID" value="GAA5200310.1"/>
    <property type="molecule type" value="Genomic_DNA"/>
</dbReference>
<dbReference type="InterPro" id="IPR029058">
    <property type="entry name" value="AB_hydrolase_fold"/>
</dbReference>
<organism evidence="3 4">
    <name type="scientific">Rugosimonospora acidiphila</name>
    <dbReference type="NCBI Taxonomy" id="556531"/>
    <lineage>
        <taxon>Bacteria</taxon>
        <taxon>Bacillati</taxon>
        <taxon>Actinomycetota</taxon>
        <taxon>Actinomycetes</taxon>
        <taxon>Micromonosporales</taxon>
        <taxon>Micromonosporaceae</taxon>
        <taxon>Rugosimonospora</taxon>
    </lineage>
</organism>
<evidence type="ECO:0000313" key="3">
    <source>
        <dbReference type="EMBL" id="GAA5200310.1"/>
    </source>
</evidence>
<keyword evidence="4" id="KW-1185">Reference proteome</keyword>
<dbReference type="Pfam" id="PF08530">
    <property type="entry name" value="PepX_C"/>
    <property type="match status" value="1"/>
</dbReference>
<dbReference type="InterPro" id="IPR008979">
    <property type="entry name" value="Galactose-bd-like_sf"/>
</dbReference>
<dbReference type="Pfam" id="PF02129">
    <property type="entry name" value="Peptidase_S15"/>
    <property type="match status" value="1"/>
</dbReference>
<name>A0ABP9SSJ2_9ACTN</name>
<dbReference type="Gene3D" id="2.60.120.260">
    <property type="entry name" value="Galactose-binding domain-like"/>
    <property type="match status" value="1"/>
</dbReference>
<keyword evidence="1" id="KW-0378">Hydrolase</keyword>
<dbReference type="SMART" id="SM00939">
    <property type="entry name" value="PepX_C"/>
    <property type="match status" value="1"/>
</dbReference>
<feature type="domain" description="Xaa-Pro dipeptidyl-peptidase C-terminal" evidence="2">
    <location>
        <begin position="379"/>
        <end position="679"/>
    </location>
</feature>
<dbReference type="NCBIfam" id="TIGR00976">
    <property type="entry name" value="CocE_NonD"/>
    <property type="match status" value="1"/>
</dbReference>
<dbReference type="InterPro" id="IPR000383">
    <property type="entry name" value="Xaa-Pro-like_dom"/>
</dbReference>
<evidence type="ECO:0000256" key="1">
    <source>
        <dbReference type="ARBA" id="ARBA00022801"/>
    </source>
</evidence>
<dbReference type="SUPFAM" id="SSF53474">
    <property type="entry name" value="alpha/beta-Hydrolases"/>
    <property type="match status" value="1"/>
</dbReference>
<evidence type="ECO:0000313" key="4">
    <source>
        <dbReference type="Proteomes" id="UP001501570"/>
    </source>
</evidence>
<proteinExistence type="predicted"/>
<comment type="caution">
    <text evidence="3">The sequence shown here is derived from an EMBL/GenBank/DDBJ whole genome shotgun (WGS) entry which is preliminary data.</text>
</comment>
<sequence length="882" mass="92441">MAVAGTAQVAQAASASDASPSADAPGACATPTFADGLAQNVFSADSTTWVRGEAWVQVPGVDSDRDGIPDRVHIDITRPAETANPSCGYKAPVIFEASPYFANLGPNANWSVDHEIGDPPATRPAQMPFMIRNTSPIISNDFNTAWLPRGFAVVHADSLGTGWSTGCATDGASNETLGVKAVIDWLNGRATAYTSVDGNTTVPDPDWTTGKVGMMGTSYNGTLPIAAATTGVEGLDAIVPISPVVSYYDYYRTNGMVRGPGGFQGEDSDVLADVVNTRRSAATGWQPDPSVCRPVIQDITANIDRASGDYTSFWNDRNLMNDVDKIHAAVLLAHGDNDNNVMTRQAAEFYDAIKQLGVPHEFYFHQGGHGGSPPDVMVNRWFTRYLYGVQNGVEKLPKSYVVREANACPPRQTPVVGDQSNTATLTVADSGQLTLGLTATIPITASNGTVTTTTRLISKIPDSRHIVLASAVATAAGQRVADGASVSLACGSANPTPYAEWPDPTAAPATLDFTAGAPAIGGLTFQPGSGTTETLTDNAMVTATTSMNAASSNVRLLYQTPALTQNVRLSGTPWLSLWMSFSKPKANLTGVLVDYPPTGSPTILSRGWLDPENRDSPATTEAITPGQYHRMHFDLQAKDAVILAGHRIGIMILSSDNEHTIRPAPGTQLTMDLARSTVQLPVVGGAAALAAAIGAGSPAAQVDAARVSVDRMGLPVTVANQLRLALIDASRKVGTPAACTALSDFQGQVFDLAGSPNATVTLDQAQRLMSVSQVGTQLGCSDPGGKTVYLPDETYLTATPAAAQVDLMEFAETIEGFGLDQGVTADLTNRAWTVAGLVTGRAPAACASLQTLLHTVARTQLTTQQRATLDARTPRLDAELSC</sequence>
<dbReference type="InterPro" id="IPR013736">
    <property type="entry name" value="Xaa-Pro_dipept_C"/>
</dbReference>
<protein>
    <recommendedName>
        <fullName evidence="2">Xaa-Pro dipeptidyl-peptidase C-terminal domain-containing protein</fullName>
    </recommendedName>
</protein>
<gene>
    <name evidence="3" type="ORF">GCM10023322_77920</name>
</gene>